<evidence type="ECO:0000313" key="2">
    <source>
        <dbReference type="EMBL" id="MBP0115035.1"/>
    </source>
</evidence>
<reference evidence="2 3" key="1">
    <citation type="submission" date="2021-03" db="EMBL/GenBank/DDBJ databases">
        <title>Genome Sequence of Bradyrhizobium vignae strain ISRA400.</title>
        <authorList>
            <person name="Tisa L.S."/>
            <person name="Svistoonoff S."/>
            <person name="Hocher V."/>
            <person name="Fall S."/>
            <person name="Zaiya A."/>
            <person name="Naing D."/>
            <person name="Niang N."/>
            <person name="Diouf A."/>
            <person name="Dasylva M.C."/>
            <person name="Toure O."/>
            <person name="Gueye M."/>
            <person name="Gully D."/>
            <person name="Tisseyre P."/>
            <person name="Simpson S."/>
            <person name="Morris K."/>
            <person name="Thomas W.K."/>
        </authorList>
    </citation>
    <scope>NUCLEOTIDE SEQUENCE [LARGE SCALE GENOMIC DNA]</scope>
    <source>
        <strain evidence="2 3">ISRA400</strain>
    </source>
</reference>
<name>A0ABS4A4Y3_9BRAD</name>
<feature type="region of interest" description="Disordered" evidence="1">
    <location>
        <begin position="1"/>
        <end position="20"/>
    </location>
</feature>
<accession>A0ABS4A4Y3</accession>
<keyword evidence="3" id="KW-1185">Reference proteome</keyword>
<organism evidence="2 3">
    <name type="scientific">Bradyrhizobium vignae</name>
    <dbReference type="NCBI Taxonomy" id="1549949"/>
    <lineage>
        <taxon>Bacteria</taxon>
        <taxon>Pseudomonadati</taxon>
        <taxon>Pseudomonadota</taxon>
        <taxon>Alphaproteobacteria</taxon>
        <taxon>Hyphomicrobiales</taxon>
        <taxon>Nitrobacteraceae</taxon>
        <taxon>Bradyrhizobium</taxon>
    </lineage>
</organism>
<feature type="non-terminal residue" evidence="2">
    <location>
        <position position="1"/>
    </location>
</feature>
<sequence>FATVALGQERREMTQSSGELSREDAKACLRFESAEVYEAIAGWCAPPWPSLVCYSFRKILSCGLPLLLRYLGSELRVFPVTIVPLEQHPSRI</sequence>
<gene>
    <name evidence="2" type="ORF">JWS04_29025</name>
</gene>
<dbReference type="EMBL" id="JAGIKT010000075">
    <property type="protein sequence ID" value="MBP0115035.1"/>
    <property type="molecule type" value="Genomic_DNA"/>
</dbReference>
<evidence type="ECO:0000313" key="3">
    <source>
        <dbReference type="Proteomes" id="UP000669317"/>
    </source>
</evidence>
<protein>
    <submittedName>
        <fullName evidence="2">Uncharacterized protein</fullName>
    </submittedName>
</protein>
<dbReference type="RefSeq" id="WP_209296263.1">
    <property type="nucleotide sequence ID" value="NZ_JAGIKT010000075.1"/>
</dbReference>
<dbReference type="Proteomes" id="UP000669317">
    <property type="component" value="Unassembled WGS sequence"/>
</dbReference>
<evidence type="ECO:0000256" key="1">
    <source>
        <dbReference type="SAM" id="MobiDB-lite"/>
    </source>
</evidence>
<comment type="caution">
    <text evidence="2">The sequence shown here is derived from an EMBL/GenBank/DDBJ whole genome shotgun (WGS) entry which is preliminary data.</text>
</comment>
<proteinExistence type="predicted"/>